<dbReference type="SUPFAM" id="SSF52058">
    <property type="entry name" value="L domain-like"/>
    <property type="match status" value="2"/>
</dbReference>
<feature type="domain" description="R13L1/DRL21-like LRR repeat region" evidence="3">
    <location>
        <begin position="272"/>
        <end position="396"/>
    </location>
</feature>
<dbReference type="AlphaFoldDB" id="A0A368RRF8"/>
<sequence>MPALRISYHYLPFHLKKCFQLCALFLEDYEFDGLELINMWKALGIIDLSGQNTSIEQVGLQYLNTLVNTGIFSKVNKETYSYYVVHDLFHELAQCISSYDCMRIDCSNIRYESAQSSICHISFIAQDSTTYSEGSEFYENIRKETDKLKQTLDIGNLRTLLFIGKYTASFDKIFQDIFSKLIHLRYLKIQLPFGSVTSLPDTITRFYDLEFFDLKGWDGDSSLPRGMSRLVNLRHLLSHKELHCKIPGVGKMKFLQELRKFQVRKHDIGFELRELEELKELGGSLSICNLENVKTKGDAARAKLMLKDKLDKLKLVWDSQRNRKPTLEADVLESLRPHPNLRELCIKDHGGSTYPTWLRADSSIKMLKSLHLHGVSWTTLPPFGHMSHLMELKLEKISSMHQFGGTEFGHITDRSFQKLAVLKLTDMPQLEKWVGEDTQRLFHQLRKLAITNCPKLTELSFSVCTGSSPQDSNTTWFPNLRELVIEACPQLSLPPLPHTSTIDHVSVQTTEGSFSYHRKDLVIDAYNRALAFHNMHKLEELYACKISLLSLTGLQKLTSLRKLDIRYCGSVLCDANLGGVIALPVKSLMIYDSAITGKELSNLLKCCSDLTYLEVFDCPNITRLCRTHDLEREDEVEEGLLSFPSHLSISLLKLEICNCKKLFLHPEDGGIGHLTSLQSLQIQGCDELLSWWSMEEAIGFIAFFSLKVLLIDTCPGIQSLPKEGLPTSLEQLEVYNCSKELKEHCKKLKVEKLKLY</sequence>
<gene>
    <name evidence="4" type="ORF">SETIT_7G024000v2</name>
</gene>
<organism evidence="4">
    <name type="scientific">Setaria italica</name>
    <name type="common">Foxtail millet</name>
    <name type="synonym">Panicum italicum</name>
    <dbReference type="NCBI Taxonomy" id="4555"/>
    <lineage>
        <taxon>Eukaryota</taxon>
        <taxon>Viridiplantae</taxon>
        <taxon>Streptophyta</taxon>
        <taxon>Embryophyta</taxon>
        <taxon>Tracheophyta</taxon>
        <taxon>Spermatophyta</taxon>
        <taxon>Magnoliopsida</taxon>
        <taxon>Liliopsida</taxon>
        <taxon>Poales</taxon>
        <taxon>Poaceae</taxon>
        <taxon>PACMAD clade</taxon>
        <taxon>Panicoideae</taxon>
        <taxon>Panicodae</taxon>
        <taxon>Paniceae</taxon>
        <taxon>Cenchrinae</taxon>
        <taxon>Setaria</taxon>
    </lineage>
</organism>
<dbReference type="Gene3D" id="3.80.10.10">
    <property type="entry name" value="Ribonuclease Inhibitor"/>
    <property type="match status" value="3"/>
</dbReference>
<evidence type="ECO:0000259" key="2">
    <source>
        <dbReference type="Pfam" id="PF23559"/>
    </source>
</evidence>
<dbReference type="OrthoDB" id="827045at2759"/>
<feature type="domain" description="Disease resistance protein winged helix" evidence="2">
    <location>
        <begin position="24"/>
        <end position="93"/>
    </location>
</feature>
<evidence type="ECO:0000256" key="1">
    <source>
        <dbReference type="ARBA" id="ARBA00022821"/>
    </source>
</evidence>
<reference evidence="4" key="2">
    <citation type="submission" date="2015-07" db="EMBL/GenBank/DDBJ databases">
        <authorList>
            <person name="Noorani M."/>
        </authorList>
    </citation>
    <scope>NUCLEOTIDE SEQUENCE</scope>
    <source>
        <strain evidence="4">Yugu1</strain>
    </source>
</reference>
<dbReference type="InterPro" id="IPR036388">
    <property type="entry name" value="WH-like_DNA-bd_sf"/>
</dbReference>
<accession>A0A368RRF8</accession>
<evidence type="ECO:0008006" key="5">
    <source>
        <dbReference type="Google" id="ProtNLM"/>
    </source>
</evidence>
<evidence type="ECO:0000313" key="4">
    <source>
        <dbReference type="EMBL" id="RCV32698.1"/>
    </source>
</evidence>
<dbReference type="Gene3D" id="1.10.10.10">
    <property type="entry name" value="Winged helix-like DNA-binding domain superfamily/Winged helix DNA-binding domain"/>
    <property type="match status" value="1"/>
</dbReference>
<dbReference type="Pfam" id="PF25019">
    <property type="entry name" value="LRR_R13L1-DRL21"/>
    <property type="match status" value="1"/>
</dbReference>
<protein>
    <recommendedName>
        <fullName evidence="5">NB-ARC domain-containing protein</fullName>
    </recommendedName>
</protein>
<reference evidence="4" key="1">
    <citation type="journal article" date="2012" name="Nat. Biotechnol.">
        <title>Reference genome sequence of the model plant Setaria.</title>
        <authorList>
            <person name="Bennetzen J.L."/>
            <person name="Schmutz J."/>
            <person name="Wang H."/>
            <person name="Percifield R."/>
            <person name="Hawkins J."/>
            <person name="Pontaroli A.C."/>
            <person name="Estep M."/>
            <person name="Feng L."/>
            <person name="Vaughn J.N."/>
            <person name="Grimwood J."/>
            <person name="Jenkins J."/>
            <person name="Barry K."/>
            <person name="Lindquist E."/>
            <person name="Hellsten U."/>
            <person name="Deshpande S."/>
            <person name="Wang X."/>
            <person name="Wu X."/>
            <person name="Mitros T."/>
            <person name="Triplett J."/>
            <person name="Yang X."/>
            <person name="Ye C.Y."/>
            <person name="Mauro-Herrera M."/>
            <person name="Wang L."/>
            <person name="Li P."/>
            <person name="Sharma M."/>
            <person name="Sharma R."/>
            <person name="Ronald P.C."/>
            <person name="Panaud O."/>
            <person name="Kellogg E.A."/>
            <person name="Brutnell T.P."/>
            <person name="Doust A.N."/>
            <person name="Tuskan G.A."/>
            <person name="Rokhsar D."/>
            <person name="Devos K.M."/>
        </authorList>
    </citation>
    <scope>NUCLEOTIDE SEQUENCE [LARGE SCALE GENOMIC DNA]</scope>
    <source>
        <strain evidence="4">Yugu1</strain>
    </source>
</reference>
<dbReference type="PANTHER" id="PTHR47186">
    <property type="entry name" value="LEUCINE-RICH REPEAT-CONTAINING PROTEIN 57"/>
    <property type="match status" value="1"/>
</dbReference>
<dbReference type="PANTHER" id="PTHR47186:SF58">
    <property type="entry name" value="NB-ARC DOMAIN-CONTAINING PROTEIN"/>
    <property type="match status" value="1"/>
</dbReference>
<dbReference type="STRING" id="4555.A0A368RRF8"/>
<evidence type="ECO:0000259" key="3">
    <source>
        <dbReference type="Pfam" id="PF25019"/>
    </source>
</evidence>
<dbReference type="InterPro" id="IPR056789">
    <property type="entry name" value="LRR_R13L1-DRL21"/>
</dbReference>
<dbReference type="Pfam" id="PF23559">
    <property type="entry name" value="WHD_DRP"/>
    <property type="match status" value="1"/>
</dbReference>
<dbReference type="InterPro" id="IPR058922">
    <property type="entry name" value="WHD_DRP"/>
</dbReference>
<keyword evidence="1" id="KW-0611">Plant defense</keyword>
<name>A0A368RRF8_SETIT</name>
<proteinExistence type="predicted"/>
<dbReference type="InterPro" id="IPR032675">
    <property type="entry name" value="LRR_dom_sf"/>
</dbReference>
<dbReference type="EMBL" id="CM003534">
    <property type="protein sequence ID" value="RCV32698.1"/>
    <property type="molecule type" value="Genomic_DNA"/>
</dbReference>
<dbReference type="GO" id="GO:0006952">
    <property type="term" value="P:defense response"/>
    <property type="evidence" value="ECO:0007669"/>
    <property type="project" value="UniProtKB-KW"/>
</dbReference>